<dbReference type="SUPFAM" id="SSF50249">
    <property type="entry name" value="Nucleic acid-binding proteins"/>
    <property type="match status" value="1"/>
</dbReference>
<proteinExistence type="inferred from homology"/>
<dbReference type="AlphaFoldDB" id="A0A411K3B2"/>
<sequence length="162" mass="19386">MTQKEDSFIKEGFVTDSLPNGMFRVRLVEDNTLILGYVSGKMRANFIRVLPGDRVKVQQTEYDRTKGRIIYRFRKDESNTNELNKNKSKKKELRNKKSNKKELHKKKSNKKELHKKESDEKELHKKQSDEKELHKKESDEKELHKKQSDEKELHKKESDEKE</sequence>
<gene>
    <name evidence="6 9" type="primary">infA</name>
</gene>
<evidence type="ECO:0000313" key="9">
    <source>
        <dbReference type="EMBL" id="QBC71819.1"/>
    </source>
</evidence>
<organism evidence="9">
    <name type="scientific">Drosera indica</name>
    <dbReference type="NCBI Taxonomy" id="16680"/>
    <lineage>
        <taxon>Eukaryota</taxon>
        <taxon>Viridiplantae</taxon>
        <taxon>Streptophyta</taxon>
        <taxon>Embryophyta</taxon>
        <taxon>Tracheophyta</taxon>
        <taxon>Spermatophyta</taxon>
        <taxon>Magnoliopsida</taxon>
        <taxon>eudicotyledons</taxon>
        <taxon>Gunneridae</taxon>
        <taxon>Pentapetalae</taxon>
        <taxon>Caryophyllales</taxon>
        <taxon>Droseraceae</taxon>
        <taxon>Drosera</taxon>
    </lineage>
</organism>
<comment type="function">
    <text evidence="1 6">One of the essential components for the initiation of protein synthesis. Stabilizes the binding of IF-2 and IF-3 on the 30S subunit to which N-formylmethionyl-tRNA(fMet) subsequently binds. Helps modulate mRNA selection, yielding the 30S pre-initiation complex (PIC). Upon addition of the 50S ribosomal subunit IF-1, IF-2 and IF-3 are released leaving the mature 70S translation initiation complex.</text>
</comment>
<dbReference type="Pfam" id="PF01176">
    <property type="entry name" value="eIF-1a"/>
    <property type="match status" value="1"/>
</dbReference>
<accession>A0A411K3B2</accession>
<dbReference type="PROSITE" id="PS50832">
    <property type="entry name" value="S1_IF1_TYPE"/>
    <property type="match status" value="1"/>
</dbReference>
<dbReference type="PANTHER" id="PTHR33370">
    <property type="entry name" value="TRANSLATION INITIATION FACTOR IF-1, CHLOROPLASTIC"/>
    <property type="match status" value="1"/>
</dbReference>
<protein>
    <recommendedName>
        <fullName evidence="6">Translation initiation factor IF-1</fullName>
    </recommendedName>
</protein>
<dbReference type="InterPro" id="IPR006196">
    <property type="entry name" value="RNA-binding_domain_S1_IF1"/>
</dbReference>
<keyword evidence="5 6" id="KW-0648">Protein biosynthesis</keyword>
<reference evidence="9" key="1">
    <citation type="journal article" date="2019" name="Mol. Phylogenet. Evol.">
        <title>Plastid phylogenomic insights into the evolution of Caryophyllales.</title>
        <authorList>
            <person name="Yao G."/>
            <person name="Jin J.J."/>
            <person name="Li H.T."/>
            <person name="Yang J.B."/>
            <person name="Shiva Mandala V."/>
            <person name="Croley M."/>
            <person name="Mostow R."/>
            <person name="Douglas N.A."/>
            <person name="Chase M.W."/>
            <person name="Christenhusz M.J."/>
            <person name="Soltis D.E."/>
            <person name="Soltis P.S."/>
            <person name="Smith S.A."/>
            <person name="Brockington S.F."/>
            <person name="Moore M.J."/>
            <person name="Yi T.S."/>
            <person name="Li D.Z."/>
        </authorList>
    </citation>
    <scope>NUCLEOTIDE SEQUENCE</scope>
</reference>
<evidence type="ECO:0000256" key="4">
    <source>
        <dbReference type="ARBA" id="ARBA00022540"/>
    </source>
</evidence>
<evidence type="ECO:0000256" key="5">
    <source>
        <dbReference type="ARBA" id="ARBA00022917"/>
    </source>
</evidence>
<feature type="domain" description="S1-like" evidence="8">
    <location>
        <begin position="1"/>
        <end position="74"/>
    </location>
</feature>
<dbReference type="FunFam" id="2.40.50.140:FF:000002">
    <property type="entry name" value="Translation initiation factor IF-1"/>
    <property type="match status" value="1"/>
</dbReference>
<dbReference type="InterPro" id="IPR004368">
    <property type="entry name" value="TIF_IF1"/>
</dbReference>
<comment type="similarity">
    <text evidence="2 6">Belongs to the IF-1 family.</text>
</comment>
<keyword evidence="6" id="KW-0694">RNA-binding</keyword>
<dbReference type="Gene3D" id="2.40.50.140">
    <property type="entry name" value="Nucleic acid-binding proteins"/>
    <property type="match status" value="1"/>
</dbReference>
<evidence type="ECO:0000259" key="8">
    <source>
        <dbReference type="PROSITE" id="PS50832"/>
    </source>
</evidence>
<feature type="region of interest" description="Disordered" evidence="7">
    <location>
        <begin position="75"/>
        <end position="162"/>
    </location>
</feature>
<keyword evidence="6" id="KW-0963">Cytoplasm</keyword>
<keyword evidence="6" id="KW-0699">rRNA-binding</keyword>
<dbReference type="EMBL" id="MK397919">
    <property type="protein sequence ID" value="QBC71819.1"/>
    <property type="molecule type" value="Genomic_DNA"/>
</dbReference>
<dbReference type="InterPro" id="IPR012340">
    <property type="entry name" value="NA-bd_OB-fold"/>
</dbReference>
<geneLocation type="plastid" evidence="9"/>
<name>A0A411K3B2_9CARY</name>
<evidence type="ECO:0000256" key="3">
    <source>
        <dbReference type="ARBA" id="ARBA00011599"/>
    </source>
</evidence>
<comment type="subunit">
    <text evidence="3 6">Component of the 30S ribosomal translation pre-initiation complex which assembles on the 30S ribosome in the order IF-2 and IF-3, IF-1 and N-formylmethionyl-tRNA(fMet); mRNA recruitment can occur at any time during PIC assembly.</text>
</comment>
<evidence type="ECO:0000256" key="1">
    <source>
        <dbReference type="ARBA" id="ARBA00003935"/>
    </source>
</evidence>
<dbReference type="NCBIfam" id="TIGR00008">
    <property type="entry name" value="infA"/>
    <property type="match status" value="1"/>
</dbReference>
<dbReference type="GO" id="GO:0005829">
    <property type="term" value="C:cytosol"/>
    <property type="evidence" value="ECO:0007669"/>
    <property type="project" value="TreeGrafter"/>
</dbReference>
<dbReference type="HAMAP" id="MF_00075">
    <property type="entry name" value="IF_1"/>
    <property type="match status" value="1"/>
</dbReference>
<comment type="subcellular location">
    <subcellularLocation>
        <location evidence="6">Cytoplasm</location>
    </subcellularLocation>
</comment>
<keyword evidence="4 6" id="KW-0396">Initiation factor</keyword>
<evidence type="ECO:0000256" key="2">
    <source>
        <dbReference type="ARBA" id="ARBA00010939"/>
    </source>
</evidence>
<dbReference type="PANTHER" id="PTHR33370:SF1">
    <property type="entry name" value="TRANSLATION INITIATION FACTOR IF-1, CHLOROPLASTIC"/>
    <property type="match status" value="1"/>
</dbReference>
<keyword evidence="9" id="KW-0934">Plastid</keyword>
<dbReference type="CDD" id="cd04451">
    <property type="entry name" value="S1_IF1"/>
    <property type="match status" value="1"/>
</dbReference>
<feature type="compositionally biased region" description="Basic residues" evidence="7">
    <location>
        <begin position="86"/>
        <end position="109"/>
    </location>
</feature>
<dbReference type="GO" id="GO:0019843">
    <property type="term" value="F:rRNA binding"/>
    <property type="evidence" value="ECO:0007669"/>
    <property type="project" value="UniProtKB-UniRule"/>
</dbReference>
<evidence type="ECO:0000256" key="6">
    <source>
        <dbReference type="HAMAP-Rule" id="MF_00075"/>
    </source>
</evidence>
<dbReference type="GO" id="GO:0043022">
    <property type="term" value="F:ribosome binding"/>
    <property type="evidence" value="ECO:0007669"/>
    <property type="project" value="UniProtKB-UniRule"/>
</dbReference>
<evidence type="ECO:0000256" key="7">
    <source>
        <dbReference type="SAM" id="MobiDB-lite"/>
    </source>
</evidence>
<feature type="compositionally biased region" description="Basic and acidic residues" evidence="7">
    <location>
        <begin position="110"/>
        <end position="162"/>
    </location>
</feature>
<dbReference type="GO" id="GO:0003743">
    <property type="term" value="F:translation initiation factor activity"/>
    <property type="evidence" value="ECO:0007669"/>
    <property type="project" value="UniProtKB-UniRule"/>
</dbReference>